<dbReference type="InterPro" id="IPR037250">
    <property type="entry name" value="NEAT_dom_sf"/>
</dbReference>
<dbReference type="EMBL" id="AENP01000008">
    <property type="protein sequence ID" value="EFR33323.1"/>
    <property type="molecule type" value="Genomic_DNA"/>
</dbReference>
<protein>
    <submittedName>
        <fullName evidence="2">Uncharacterized protein</fullName>
    </submittedName>
</protein>
<evidence type="ECO:0000256" key="1">
    <source>
        <dbReference type="SAM" id="SignalP"/>
    </source>
</evidence>
<dbReference type="Gene3D" id="2.60.40.1850">
    <property type="match status" value="1"/>
</dbReference>
<dbReference type="Proteomes" id="UP000003705">
    <property type="component" value="Unassembled WGS sequence"/>
</dbReference>
<dbReference type="AlphaFoldDB" id="E4KXU8"/>
<evidence type="ECO:0000313" key="2">
    <source>
        <dbReference type="EMBL" id="EFR33323.1"/>
    </source>
</evidence>
<accession>E4KXU8</accession>
<name>E4KXU8_9FIRM</name>
<keyword evidence="1" id="KW-0732">Signal</keyword>
<proteinExistence type="predicted"/>
<evidence type="ECO:0000313" key="3">
    <source>
        <dbReference type="Proteomes" id="UP000003705"/>
    </source>
</evidence>
<reference evidence="2 3" key="1">
    <citation type="submission" date="2010-10" db="EMBL/GenBank/DDBJ databases">
        <authorList>
            <person name="Durkin A.S."/>
            <person name="Madupu R."/>
            <person name="Torralba M."/>
            <person name="Gillis M."/>
            <person name="Methe B."/>
            <person name="Sutton G."/>
            <person name="Nelson K.E."/>
        </authorList>
    </citation>
    <scope>NUCLEOTIDE SEQUENCE [LARGE SCALE GENOMIC DNA]</scope>
    <source>
        <strain evidence="2 3">ACS-146-V-Sch2b</strain>
    </source>
</reference>
<feature type="chain" id="PRO_5003183298" evidence="1">
    <location>
        <begin position="25"/>
        <end position="212"/>
    </location>
</feature>
<dbReference type="RefSeq" id="WP_005955860.1">
    <property type="nucleotide sequence ID" value="NZ_AENP01000008.1"/>
</dbReference>
<keyword evidence="3" id="KW-1185">Reference proteome</keyword>
<organism evidence="2 3">
    <name type="scientific">Peptoniphilus harei ACS-146-V-Sch2b</name>
    <dbReference type="NCBI Taxonomy" id="908338"/>
    <lineage>
        <taxon>Bacteria</taxon>
        <taxon>Bacillati</taxon>
        <taxon>Bacillota</taxon>
        <taxon>Tissierellia</taxon>
        <taxon>Tissierellales</taxon>
        <taxon>Peptoniphilaceae</taxon>
        <taxon>Peptoniphilus</taxon>
    </lineage>
</organism>
<dbReference type="OrthoDB" id="9945808at2"/>
<sequence length="212" mass="24255">MKNLKKIAITLLVLFMLVPSFVFANSVEETPELKAKIENIVKTMPEDKAIDAIEELFGEKDLPNFSFRSAGQKNFKIYYKDKEKESKSNKAFTDESKIEVKNGFVYINLETQYMEYLGKRADVTKVIIIGQSGKEYTGKILSEKEAVQKNGKLVPEKIIIEVPESEIEDGFGDYNSMLKVKFETNLRDSFKILKDIFPDAMINPQARILFNS</sequence>
<gene>
    <name evidence="2" type="ORF">HMPREF9286_1138</name>
</gene>
<feature type="signal peptide" evidence="1">
    <location>
        <begin position="1"/>
        <end position="24"/>
    </location>
</feature>
<comment type="caution">
    <text evidence="2">The sequence shown here is derived from an EMBL/GenBank/DDBJ whole genome shotgun (WGS) entry which is preliminary data.</text>
</comment>